<protein>
    <submittedName>
        <fullName evidence="1">Uncharacterized protein</fullName>
    </submittedName>
</protein>
<organism evidence="1 2">
    <name type="scientific">Bryocella elongata</name>
    <dbReference type="NCBI Taxonomy" id="863522"/>
    <lineage>
        <taxon>Bacteria</taxon>
        <taxon>Pseudomonadati</taxon>
        <taxon>Acidobacteriota</taxon>
        <taxon>Terriglobia</taxon>
        <taxon>Terriglobales</taxon>
        <taxon>Acidobacteriaceae</taxon>
        <taxon>Bryocella</taxon>
    </lineage>
</organism>
<keyword evidence="2" id="KW-1185">Reference proteome</keyword>
<proteinExistence type="predicted"/>
<reference evidence="1 2" key="1">
    <citation type="submission" date="2016-10" db="EMBL/GenBank/DDBJ databases">
        <authorList>
            <person name="de Groot N.N."/>
        </authorList>
    </citation>
    <scope>NUCLEOTIDE SEQUENCE [LARGE SCALE GENOMIC DNA]</scope>
    <source>
        <strain evidence="1 2">DSM 22489</strain>
    </source>
</reference>
<accession>A0A1H6AIE2</accession>
<dbReference type="AlphaFoldDB" id="A0A1H6AIE2"/>
<dbReference type="OrthoDB" id="116013at2"/>
<sequence>MNYYEYFSEVEERFSRRRGAVLLLSPLDWAVIETWREAGIPLEAVLRGIDNAFDKYDERALRSNARTRKVNGLAWCAQAVLDAAEELVEASTGEPAQRPQHEQESGFEAERVARYLESTAMQLEAAASGTEPWTAKVSATAQRLRELAASLRLEPSQRLEDLDRTLTVLEEQLLLALQASASEAELVALREQADRELAPYRSRMSGAQLKQVQQQFLHKRLLEMRAIPRLSLFYMGVGD</sequence>
<evidence type="ECO:0000313" key="1">
    <source>
        <dbReference type="EMBL" id="SEG48162.1"/>
    </source>
</evidence>
<dbReference type="Proteomes" id="UP000236728">
    <property type="component" value="Unassembled WGS sequence"/>
</dbReference>
<dbReference type="EMBL" id="FNVA01000005">
    <property type="protein sequence ID" value="SEG48162.1"/>
    <property type="molecule type" value="Genomic_DNA"/>
</dbReference>
<gene>
    <name evidence="1" type="ORF">SAMN05421819_3168</name>
</gene>
<dbReference type="RefSeq" id="WP_103934022.1">
    <property type="nucleotide sequence ID" value="NZ_FNVA01000005.1"/>
</dbReference>
<evidence type="ECO:0000313" key="2">
    <source>
        <dbReference type="Proteomes" id="UP000236728"/>
    </source>
</evidence>
<name>A0A1H6AIE2_9BACT</name>